<sequence>MQNDVETAVFTIEVGGSSTQYCEVSGDELFPSSRPASTNCQWLLAAPGIVNGDHVRGAHHIGWGDVSASEQLNMSHAPLCSMNDAEAAALGEWYLRGSHNGRWLYIGLGTGVGSAVVVDGIVSEVDFSHATGFGPKICGGCGARGCLDAQIGGHALSNPLNLNDRERVLNTLTVAIQRLSNQPDAVVLAGGMSRKFPDLFKDLGRRIEAVVFPSAIELPMKSAAPWGLLCEWKKG</sequence>
<name>A0A4R9BXT6_9MICO</name>
<evidence type="ECO:0000313" key="3">
    <source>
        <dbReference type="Proteomes" id="UP000298468"/>
    </source>
</evidence>
<evidence type="ECO:0000313" key="2">
    <source>
        <dbReference type="EMBL" id="TFD93061.1"/>
    </source>
</evidence>
<dbReference type="Gene3D" id="3.30.420.40">
    <property type="match status" value="2"/>
</dbReference>
<accession>A0A4R9BXT6</accession>
<organism evidence="2 3">
    <name type="scientific">Cryobacterium lactosi</name>
    <dbReference type="NCBI Taxonomy" id="1259202"/>
    <lineage>
        <taxon>Bacteria</taxon>
        <taxon>Bacillati</taxon>
        <taxon>Actinomycetota</taxon>
        <taxon>Actinomycetes</taxon>
        <taxon>Micrococcales</taxon>
        <taxon>Microbacteriaceae</taxon>
        <taxon>Cryobacterium</taxon>
    </lineage>
</organism>
<dbReference type="Proteomes" id="UP000298468">
    <property type="component" value="Unassembled WGS sequence"/>
</dbReference>
<dbReference type="PANTHER" id="PTHR18964:SF149">
    <property type="entry name" value="BIFUNCTIONAL UDP-N-ACETYLGLUCOSAMINE 2-EPIMERASE_N-ACETYLMANNOSAMINE KINASE"/>
    <property type="match status" value="1"/>
</dbReference>
<dbReference type="EMBL" id="SOHM01000009">
    <property type="protein sequence ID" value="TFD93061.1"/>
    <property type="molecule type" value="Genomic_DNA"/>
</dbReference>
<protein>
    <submittedName>
        <fullName evidence="2">ROK family protein</fullName>
    </submittedName>
</protein>
<dbReference type="PANTHER" id="PTHR18964">
    <property type="entry name" value="ROK (REPRESSOR, ORF, KINASE) FAMILY"/>
    <property type="match status" value="1"/>
</dbReference>
<dbReference type="AlphaFoldDB" id="A0A4R9BXT6"/>
<dbReference type="RefSeq" id="WP_134639935.1">
    <property type="nucleotide sequence ID" value="NZ_SOHM01000009.1"/>
</dbReference>
<evidence type="ECO:0000256" key="1">
    <source>
        <dbReference type="ARBA" id="ARBA00006479"/>
    </source>
</evidence>
<reference evidence="2 3" key="1">
    <citation type="submission" date="2019-03" db="EMBL/GenBank/DDBJ databases">
        <title>Genomics of glacier-inhabiting Cryobacterium strains.</title>
        <authorList>
            <person name="Liu Q."/>
            <person name="Xin Y.-H."/>
        </authorList>
    </citation>
    <scope>NUCLEOTIDE SEQUENCE [LARGE SCALE GENOMIC DNA]</scope>
    <source>
        <strain evidence="2 3">Sr59</strain>
    </source>
</reference>
<gene>
    <name evidence="2" type="ORF">E3T61_05700</name>
</gene>
<comment type="caution">
    <text evidence="2">The sequence shown here is derived from an EMBL/GenBank/DDBJ whole genome shotgun (WGS) entry which is preliminary data.</text>
</comment>
<dbReference type="InterPro" id="IPR000600">
    <property type="entry name" value="ROK"/>
</dbReference>
<dbReference type="OrthoDB" id="849313at2"/>
<proteinExistence type="inferred from homology"/>
<comment type="similarity">
    <text evidence="1">Belongs to the ROK (NagC/XylR) family.</text>
</comment>
<keyword evidence="3" id="KW-1185">Reference proteome</keyword>
<dbReference type="InterPro" id="IPR043129">
    <property type="entry name" value="ATPase_NBD"/>
</dbReference>
<dbReference type="Pfam" id="PF00480">
    <property type="entry name" value="ROK"/>
    <property type="match status" value="1"/>
</dbReference>
<dbReference type="SUPFAM" id="SSF53067">
    <property type="entry name" value="Actin-like ATPase domain"/>
    <property type="match status" value="1"/>
</dbReference>